<protein>
    <submittedName>
        <fullName evidence="2">Uncharacterized protein</fullName>
    </submittedName>
</protein>
<evidence type="ECO:0000256" key="1">
    <source>
        <dbReference type="SAM" id="SignalP"/>
    </source>
</evidence>
<dbReference type="AlphaFoldDB" id="A0A553RNX7"/>
<evidence type="ECO:0000313" key="3">
    <source>
        <dbReference type="Proteomes" id="UP000316079"/>
    </source>
</evidence>
<evidence type="ECO:0000313" key="2">
    <source>
        <dbReference type="EMBL" id="TRZ03887.1"/>
    </source>
</evidence>
<accession>A0A553RNX7</accession>
<comment type="caution">
    <text evidence="2">The sequence shown here is derived from an EMBL/GenBank/DDBJ whole genome shotgun (WGS) entry which is preliminary data.</text>
</comment>
<keyword evidence="3" id="KW-1185">Reference proteome</keyword>
<organism evidence="2 3">
    <name type="scientific">Danionella cerebrum</name>
    <dbReference type="NCBI Taxonomy" id="2873325"/>
    <lineage>
        <taxon>Eukaryota</taxon>
        <taxon>Metazoa</taxon>
        <taxon>Chordata</taxon>
        <taxon>Craniata</taxon>
        <taxon>Vertebrata</taxon>
        <taxon>Euteleostomi</taxon>
        <taxon>Actinopterygii</taxon>
        <taxon>Neopterygii</taxon>
        <taxon>Teleostei</taxon>
        <taxon>Ostariophysi</taxon>
        <taxon>Cypriniformes</taxon>
        <taxon>Danionidae</taxon>
        <taxon>Danioninae</taxon>
        <taxon>Danionella</taxon>
    </lineage>
</organism>
<sequence length="81" mass="8745">MPAEGFVIAATICALLAQTCSWELMTHAQNPEPAPESPVLKPKVMIAVLARNSAHSLPHYLGCIDRLDYPKDRIAICKCGG</sequence>
<dbReference type="Proteomes" id="UP000316079">
    <property type="component" value="Unassembled WGS sequence"/>
</dbReference>
<reference evidence="2 3" key="1">
    <citation type="journal article" date="2019" name="Sci. Data">
        <title>Hybrid genome assembly and annotation of Danionella translucida.</title>
        <authorList>
            <person name="Kadobianskyi M."/>
            <person name="Schulze L."/>
            <person name="Schuelke M."/>
            <person name="Judkewitz B."/>
        </authorList>
    </citation>
    <scope>NUCLEOTIDE SEQUENCE [LARGE SCALE GENOMIC DNA]</scope>
    <source>
        <strain evidence="2 3">Bolton</strain>
    </source>
</reference>
<dbReference type="STRING" id="623744.A0A553RNX7"/>
<proteinExistence type="predicted"/>
<dbReference type="OrthoDB" id="47375at2759"/>
<name>A0A553RNX7_9TELE</name>
<feature type="chain" id="PRO_5022174922" evidence="1">
    <location>
        <begin position="29"/>
        <end position="81"/>
    </location>
</feature>
<keyword evidence="1" id="KW-0732">Signal</keyword>
<feature type="signal peptide" evidence="1">
    <location>
        <begin position="1"/>
        <end position="28"/>
    </location>
</feature>
<dbReference type="EMBL" id="SRMA01003015">
    <property type="protein sequence ID" value="TRZ03887.1"/>
    <property type="molecule type" value="Genomic_DNA"/>
</dbReference>
<gene>
    <name evidence="2" type="ORF">DNTS_003812</name>
</gene>